<sequence>MVIEVREYDPAWPVLAEAAARELRDALPGVFLELEHIGSTSVPGLAAKPIIDLMASVPSLDTVAEREDVLARLGYHRVDTGMRERLFYPRDDDDGRRTHHLHVVTASSWGTRNERLLRDHLRAHPEAAGAYGDLKRELATRIDDPDEYTRAKTDLVQELVDAARASRGLPLVTVWEE</sequence>
<organism evidence="1 2">
    <name type="scientific">Jiangella ureilytica</name>
    <dbReference type="NCBI Taxonomy" id="2530374"/>
    <lineage>
        <taxon>Bacteria</taxon>
        <taxon>Bacillati</taxon>
        <taxon>Actinomycetota</taxon>
        <taxon>Actinomycetes</taxon>
        <taxon>Jiangellales</taxon>
        <taxon>Jiangellaceae</taxon>
        <taxon>Jiangella</taxon>
    </lineage>
</organism>
<dbReference type="PANTHER" id="PTHR34822:SF1">
    <property type="entry name" value="GRPB FAMILY PROTEIN"/>
    <property type="match status" value="1"/>
</dbReference>
<dbReference type="Pfam" id="PF04229">
    <property type="entry name" value="GrpB"/>
    <property type="match status" value="1"/>
</dbReference>
<keyword evidence="2" id="KW-1185">Reference proteome</keyword>
<dbReference type="Gene3D" id="3.30.460.10">
    <property type="entry name" value="Beta Polymerase, domain 2"/>
    <property type="match status" value="1"/>
</dbReference>
<comment type="caution">
    <text evidence="1">The sequence shown here is derived from an EMBL/GenBank/DDBJ whole genome shotgun (WGS) entry which is preliminary data.</text>
</comment>
<dbReference type="InterPro" id="IPR043519">
    <property type="entry name" value="NT_sf"/>
</dbReference>
<dbReference type="InterPro" id="IPR007344">
    <property type="entry name" value="GrpB/CoaE"/>
</dbReference>
<dbReference type="PANTHER" id="PTHR34822">
    <property type="entry name" value="GRPB DOMAIN PROTEIN (AFU_ORTHOLOGUE AFUA_1G01530)"/>
    <property type="match status" value="1"/>
</dbReference>
<dbReference type="RefSeq" id="WP_131979853.1">
    <property type="nucleotide sequence ID" value="NZ_SMKL01000007.1"/>
</dbReference>
<evidence type="ECO:0000313" key="1">
    <source>
        <dbReference type="EMBL" id="TDC53794.1"/>
    </source>
</evidence>
<gene>
    <name evidence="1" type="ORF">E1212_04740</name>
</gene>
<accession>A0A4R4RVQ3</accession>
<name>A0A4R4RVQ3_9ACTN</name>
<dbReference type="EMBL" id="SMKL01000007">
    <property type="protein sequence ID" value="TDC53794.1"/>
    <property type="molecule type" value="Genomic_DNA"/>
</dbReference>
<dbReference type="SUPFAM" id="SSF81301">
    <property type="entry name" value="Nucleotidyltransferase"/>
    <property type="match status" value="1"/>
</dbReference>
<protein>
    <submittedName>
        <fullName evidence="1">GrpB family protein</fullName>
    </submittedName>
</protein>
<dbReference type="AlphaFoldDB" id="A0A4R4RVQ3"/>
<proteinExistence type="predicted"/>
<dbReference type="Proteomes" id="UP000295621">
    <property type="component" value="Unassembled WGS sequence"/>
</dbReference>
<dbReference type="OrthoDB" id="9799092at2"/>
<evidence type="ECO:0000313" key="2">
    <source>
        <dbReference type="Proteomes" id="UP000295621"/>
    </source>
</evidence>
<reference evidence="1 2" key="1">
    <citation type="submission" date="2019-02" db="EMBL/GenBank/DDBJ databases">
        <title>Draft genome sequences of novel Actinobacteria.</title>
        <authorList>
            <person name="Sahin N."/>
            <person name="Ay H."/>
            <person name="Saygin H."/>
        </authorList>
    </citation>
    <scope>NUCLEOTIDE SEQUENCE [LARGE SCALE GENOMIC DNA]</scope>
    <source>
        <strain evidence="1 2">KC603</strain>
    </source>
</reference>